<reference evidence="1" key="1">
    <citation type="journal article" date="2020" name="New Phytol.">
        <title>Comparative genomics reveals dynamic genome evolution in host specialist ectomycorrhizal fungi.</title>
        <authorList>
            <person name="Lofgren L.A."/>
            <person name="Nguyen N.H."/>
            <person name="Vilgalys R."/>
            <person name="Ruytinx J."/>
            <person name="Liao H.L."/>
            <person name="Branco S."/>
            <person name="Kuo A."/>
            <person name="LaButti K."/>
            <person name="Lipzen A."/>
            <person name="Andreopoulos W."/>
            <person name="Pangilinan J."/>
            <person name="Riley R."/>
            <person name="Hundley H."/>
            <person name="Na H."/>
            <person name="Barry K."/>
            <person name="Grigoriev I.V."/>
            <person name="Stajich J.E."/>
            <person name="Kennedy P.G."/>
        </authorList>
    </citation>
    <scope>NUCLEOTIDE SEQUENCE</scope>
    <source>
        <strain evidence="1">S12</strain>
    </source>
</reference>
<dbReference type="OrthoDB" id="18781at2759"/>
<protein>
    <submittedName>
        <fullName evidence="1">Uncharacterized protein</fullName>
    </submittedName>
</protein>
<dbReference type="AlphaFoldDB" id="A0A9P7D9T2"/>
<organism evidence="1 2">
    <name type="scientific">Suillus plorans</name>
    <dbReference type="NCBI Taxonomy" id="116603"/>
    <lineage>
        <taxon>Eukaryota</taxon>
        <taxon>Fungi</taxon>
        <taxon>Dikarya</taxon>
        <taxon>Basidiomycota</taxon>
        <taxon>Agaricomycotina</taxon>
        <taxon>Agaricomycetes</taxon>
        <taxon>Agaricomycetidae</taxon>
        <taxon>Boletales</taxon>
        <taxon>Suillineae</taxon>
        <taxon>Suillaceae</taxon>
        <taxon>Suillus</taxon>
    </lineage>
</organism>
<sequence length="118" mass="13151">MATIGPYVDSGPLRQGFRRSLNVVLNRSSLIKTFSQPRQLMKRLFGVKDVEEIVEDGAPSGKKDYLVSDTFSVKDMDPRVAKLGPSGPTCEAINLMIFLMMRGVRVILFCKVRATIQT</sequence>
<keyword evidence="2" id="KW-1185">Reference proteome</keyword>
<dbReference type="RefSeq" id="XP_041151795.1">
    <property type="nucleotide sequence ID" value="XM_041308059.1"/>
</dbReference>
<accession>A0A9P7D9T2</accession>
<dbReference type="Proteomes" id="UP000719766">
    <property type="component" value="Unassembled WGS sequence"/>
</dbReference>
<dbReference type="EMBL" id="JABBWE010000168">
    <property type="protein sequence ID" value="KAG1784308.1"/>
    <property type="molecule type" value="Genomic_DNA"/>
</dbReference>
<name>A0A9P7D9T2_9AGAM</name>
<dbReference type="GeneID" id="64601823"/>
<evidence type="ECO:0000313" key="2">
    <source>
        <dbReference type="Proteomes" id="UP000719766"/>
    </source>
</evidence>
<comment type="caution">
    <text evidence="1">The sequence shown here is derived from an EMBL/GenBank/DDBJ whole genome shotgun (WGS) entry which is preliminary data.</text>
</comment>
<evidence type="ECO:0000313" key="1">
    <source>
        <dbReference type="EMBL" id="KAG1784308.1"/>
    </source>
</evidence>
<gene>
    <name evidence="1" type="ORF">HD556DRAFT_1451933</name>
</gene>
<proteinExistence type="predicted"/>